<dbReference type="AlphaFoldDB" id="A0A9P6I7G9"/>
<dbReference type="PANTHER" id="PTHR24148">
    <property type="entry name" value="ANKYRIN REPEAT DOMAIN-CONTAINING PROTEIN 39 HOMOLOG-RELATED"/>
    <property type="match status" value="1"/>
</dbReference>
<accession>A0A9P6I7G9</accession>
<dbReference type="OrthoDB" id="194358at2759"/>
<sequence>MPITTRRTLEPSAAIDESYRYQPLNTDRPAFRLLRLRKGYWTPIECDILHESLDQPTQPYEALSYTWGNPDRNQRISVNGSTLAITSSLLWTLIHLRYKDEDRILWIDGICIDQTNLVERGHQVQQMGDIYRSAERVIFWLGRATDQIAILMHSIQLFEEESNSHECSDWKLNDPRWATLWEKVQSKLQVRYQELLWTQERGLKTFKRTFGPDLLRYKYCLVASFRTHASTSRYPD</sequence>
<dbReference type="PANTHER" id="PTHR24148:SF73">
    <property type="entry name" value="HET DOMAIN PROTEIN (AFU_ORTHOLOGUE AFUA_8G01020)"/>
    <property type="match status" value="1"/>
</dbReference>
<reference evidence="2" key="1">
    <citation type="submission" date="2020-03" db="EMBL/GenBank/DDBJ databases">
        <authorList>
            <person name="He L."/>
        </authorList>
    </citation>
    <scope>NUCLEOTIDE SEQUENCE</scope>
    <source>
        <strain evidence="2">CkLH20</strain>
    </source>
</reference>
<dbReference type="EMBL" id="JAATWM020000014">
    <property type="protein sequence ID" value="KAF9877389.1"/>
    <property type="molecule type" value="Genomic_DNA"/>
</dbReference>
<feature type="domain" description="Heterokaryon incompatibility" evidence="1">
    <location>
        <begin position="60"/>
        <end position="197"/>
    </location>
</feature>
<name>A0A9P6I7G9_9PEZI</name>
<organism evidence="2 3">
    <name type="scientific">Colletotrichum karsti</name>
    <dbReference type="NCBI Taxonomy" id="1095194"/>
    <lineage>
        <taxon>Eukaryota</taxon>
        <taxon>Fungi</taxon>
        <taxon>Dikarya</taxon>
        <taxon>Ascomycota</taxon>
        <taxon>Pezizomycotina</taxon>
        <taxon>Sordariomycetes</taxon>
        <taxon>Hypocreomycetidae</taxon>
        <taxon>Glomerellales</taxon>
        <taxon>Glomerellaceae</taxon>
        <taxon>Colletotrichum</taxon>
        <taxon>Colletotrichum boninense species complex</taxon>
    </lineage>
</organism>
<evidence type="ECO:0000313" key="2">
    <source>
        <dbReference type="EMBL" id="KAF9877389.1"/>
    </source>
</evidence>
<dbReference type="Pfam" id="PF06985">
    <property type="entry name" value="HET"/>
    <property type="match status" value="1"/>
</dbReference>
<proteinExistence type="predicted"/>
<comment type="caution">
    <text evidence="2">The sequence shown here is derived from an EMBL/GenBank/DDBJ whole genome shotgun (WGS) entry which is preliminary data.</text>
</comment>
<evidence type="ECO:0000259" key="1">
    <source>
        <dbReference type="Pfam" id="PF06985"/>
    </source>
</evidence>
<gene>
    <name evidence="2" type="ORF">CkaCkLH20_05089</name>
</gene>
<dbReference type="RefSeq" id="XP_038746850.1">
    <property type="nucleotide sequence ID" value="XM_038887808.1"/>
</dbReference>
<dbReference type="InterPro" id="IPR052895">
    <property type="entry name" value="HetReg/Transcr_Mod"/>
</dbReference>
<reference evidence="2" key="2">
    <citation type="submission" date="2020-11" db="EMBL/GenBank/DDBJ databases">
        <title>Whole genome sequencing of Colletotrichum sp.</title>
        <authorList>
            <person name="Li H."/>
        </authorList>
    </citation>
    <scope>NUCLEOTIDE SEQUENCE</scope>
    <source>
        <strain evidence="2">CkLH20</strain>
    </source>
</reference>
<dbReference type="InterPro" id="IPR010730">
    <property type="entry name" value="HET"/>
</dbReference>
<protein>
    <submittedName>
        <fullName evidence="2">HET-domain-containing protein</fullName>
    </submittedName>
</protein>
<keyword evidence="3" id="KW-1185">Reference proteome</keyword>
<dbReference type="Proteomes" id="UP000781932">
    <property type="component" value="Unassembled WGS sequence"/>
</dbReference>
<dbReference type="GeneID" id="62160882"/>
<evidence type="ECO:0000313" key="3">
    <source>
        <dbReference type="Proteomes" id="UP000781932"/>
    </source>
</evidence>